<dbReference type="InterPro" id="IPR013737">
    <property type="entry name" value="Bac_rhamnosid_N"/>
</dbReference>
<gene>
    <name evidence="8" type="ORF">ACFPOF_19620</name>
</gene>
<evidence type="ECO:0000259" key="5">
    <source>
        <dbReference type="Pfam" id="PF08531"/>
    </source>
</evidence>
<organism evidence="8 9">
    <name type="scientific">Cohnella soli</name>
    <dbReference type="NCBI Taxonomy" id="425005"/>
    <lineage>
        <taxon>Bacteria</taxon>
        <taxon>Bacillati</taxon>
        <taxon>Bacillota</taxon>
        <taxon>Bacilli</taxon>
        <taxon>Bacillales</taxon>
        <taxon>Paenibacillaceae</taxon>
        <taxon>Cohnella</taxon>
    </lineage>
</organism>
<dbReference type="Gene3D" id="2.60.120.260">
    <property type="entry name" value="Galactose-binding domain-like"/>
    <property type="match status" value="2"/>
</dbReference>
<sequence>MIEVTALRCEYRDRPIGIDVRSPRLSWQIQSDRRAVTQSAFEVEVADNEAFDTLIWSSGKVASAESAHIELTGLTVASRKRYYYRVRVWDDEGTSSARISSYWEMGVLDKEEWRASWIAEPLAPGDAEPDRSPLLRKKFETKGGIKQARIYATAQGVYELELNGRRVGSDYFTPGWTSYKTRLQVQTYDVTELLNEGGNAIGAILGNGWFKGNLAWQDQKNVYGDRRALFLELHIAYTDGSEQVVLSDESWRSAGSPILFSEIYHGETYDARLELEGWSSAGFDDRQWNPVELIARSNDALIAQENEPVRKQEEIKPIAVITTPKGEQVLDMGQNMVGWLKFTVTGAAGSEVEIHHAEVLDADGNFYIDNLRSAKQTIRYMLKGGAPETFEPRFTFQGFRYVRLIGFGKAISPDDFTGIVLHSDMPLTGSFSCSDPLVNQLQHNIEWGLKGNFLDVPTDCPQRDERLGWTGDAQMFIRTATYLRNVAPFFTKWSRDLKADQREDGGVPSVVPHVLNEDSFSSAAWGDAAVICPWTIYLSYGDKRILAEQYESMQAWVGYIRSQGDNEFLWNTGFHFGDWLGLDSKPDSYIGATDRDFIATAFYAYSVSLVRKTAEVLGKVKDAEAYGELYERIIEALTEEFVTPSGRLAVPTQTGQVLGLMFGLFEGQAETRAADKLMSLLEESKFHLTTGFVGTPYLNHVLSNSGHNDAAYKLLFQQDYPSWLYQVTKGATTIWEHWDGIKEDGSFWSRDMNSFNHYAYGAIGDWLYRVVAGIDTTESGAGYKRITIRPQPGEGLNWAEGRLETMYGEVRSRWEKEASGIMRLETTIPANASAEVRLPGAKLETVTENGVALSASGGIQAAIQTEGAVVLEVGSGSYSFRW</sequence>
<accession>A0ABW0HXK7</accession>
<dbReference type="SUPFAM" id="SSF48208">
    <property type="entry name" value="Six-hairpin glycosidases"/>
    <property type="match status" value="1"/>
</dbReference>
<dbReference type="Gene3D" id="2.60.420.10">
    <property type="entry name" value="Maltose phosphorylase, domain 3"/>
    <property type="match status" value="1"/>
</dbReference>
<evidence type="ECO:0000256" key="1">
    <source>
        <dbReference type="ARBA" id="ARBA00001445"/>
    </source>
</evidence>
<dbReference type="Pfam" id="PF25788">
    <property type="entry name" value="Ig_Rha78A_N"/>
    <property type="match status" value="1"/>
</dbReference>
<dbReference type="InterPro" id="IPR008902">
    <property type="entry name" value="Rhamnosid_concanavalin"/>
</dbReference>
<dbReference type="Pfam" id="PF17389">
    <property type="entry name" value="Bac_rhamnosid6H"/>
    <property type="match status" value="1"/>
</dbReference>
<evidence type="ECO:0000256" key="2">
    <source>
        <dbReference type="ARBA" id="ARBA00012652"/>
    </source>
</evidence>
<evidence type="ECO:0000259" key="4">
    <source>
        <dbReference type="Pfam" id="PF05592"/>
    </source>
</evidence>
<dbReference type="InterPro" id="IPR012341">
    <property type="entry name" value="6hp_glycosidase-like_sf"/>
</dbReference>
<dbReference type="Gene3D" id="1.50.10.10">
    <property type="match status" value="1"/>
</dbReference>
<feature type="domain" description="Alpha-L-rhamnosidase concanavalin-like" evidence="4">
    <location>
        <begin position="322"/>
        <end position="422"/>
    </location>
</feature>
<dbReference type="Pfam" id="PF05592">
    <property type="entry name" value="Bac_rhamnosid"/>
    <property type="match status" value="1"/>
</dbReference>
<dbReference type="InterPro" id="IPR016007">
    <property type="entry name" value="Alpha_rhamnosid"/>
</dbReference>
<evidence type="ECO:0000313" key="8">
    <source>
        <dbReference type="EMBL" id="MFC5404956.1"/>
    </source>
</evidence>
<dbReference type="InterPro" id="IPR013783">
    <property type="entry name" value="Ig-like_fold"/>
</dbReference>
<feature type="domain" description="Alpha-L-rhamnosidase six-hairpin glycosidase" evidence="6">
    <location>
        <begin position="428"/>
        <end position="771"/>
    </location>
</feature>
<comment type="caution">
    <text evidence="8">The sequence shown here is derived from an EMBL/GenBank/DDBJ whole genome shotgun (WGS) entry which is preliminary data.</text>
</comment>
<evidence type="ECO:0000259" key="6">
    <source>
        <dbReference type="Pfam" id="PF17389"/>
    </source>
</evidence>
<dbReference type="Gene3D" id="2.60.40.10">
    <property type="entry name" value="Immunoglobulins"/>
    <property type="match status" value="1"/>
</dbReference>
<dbReference type="InterPro" id="IPR035398">
    <property type="entry name" value="Bac_rhamnosid_C"/>
</dbReference>
<dbReference type="PIRSF" id="PIRSF010631">
    <property type="entry name" value="A-rhamnsds"/>
    <property type="match status" value="1"/>
</dbReference>
<dbReference type="EMBL" id="JBHSMI010000028">
    <property type="protein sequence ID" value="MFC5404956.1"/>
    <property type="molecule type" value="Genomic_DNA"/>
</dbReference>
<evidence type="ECO:0000259" key="7">
    <source>
        <dbReference type="Pfam" id="PF17390"/>
    </source>
</evidence>
<dbReference type="Pfam" id="PF17390">
    <property type="entry name" value="Bac_rhamnosid_C"/>
    <property type="match status" value="1"/>
</dbReference>
<keyword evidence="9" id="KW-1185">Reference proteome</keyword>
<dbReference type="PANTHER" id="PTHR33307">
    <property type="entry name" value="ALPHA-RHAMNOSIDASE (EUROFUNG)"/>
    <property type="match status" value="1"/>
</dbReference>
<dbReference type="EC" id="3.2.1.40" evidence="2"/>
<feature type="domain" description="Bacterial alpha-L-rhamnosidase N-terminal" evidence="5">
    <location>
        <begin position="145"/>
        <end position="312"/>
    </location>
</feature>
<dbReference type="InterPro" id="IPR035396">
    <property type="entry name" value="Bac_rhamnosid6H"/>
</dbReference>
<evidence type="ECO:0000313" key="9">
    <source>
        <dbReference type="Proteomes" id="UP001596113"/>
    </source>
</evidence>
<protein>
    <recommendedName>
        <fullName evidence="2">alpha-L-rhamnosidase</fullName>
        <ecNumber evidence="2">3.2.1.40</ecNumber>
    </recommendedName>
</protein>
<name>A0ABW0HXK7_9BACL</name>
<keyword evidence="3 8" id="KW-0378">Hydrolase</keyword>
<dbReference type="Pfam" id="PF08531">
    <property type="entry name" value="Bac_rhamnosid_N"/>
    <property type="match status" value="1"/>
</dbReference>
<reference evidence="9" key="1">
    <citation type="journal article" date="2019" name="Int. J. Syst. Evol. Microbiol.">
        <title>The Global Catalogue of Microorganisms (GCM) 10K type strain sequencing project: providing services to taxonomists for standard genome sequencing and annotation.</title>
        <authorList>
            <consortium name="The Broad Institute Genomics Platform"/>
            <consortium name="The Broad Institute Genome Sequencing Center for Infectious Disease"/>
            <person name="Wu L."/>
            <person name="Ma J."/>
        </authorList>
    </citation>
    <scope>NUCLEOTIDE SEQUENCE [LARGE SCALE GENOMIC DNA]</scope>
    <source>
        <strain evidence="9">CGMCC 1.18575</strain>
    </source>
</reference>
<dbReference type="Proteomes" id="UP001596113">
    <property type="component" value="Unassembled WGS sequence"/>
</dbReference>
<comment type="catalytic activity">
    <reaction evidence="1">
        <text>Hydrolysis of terminal non-reducing alpha-L-rhamnose residues in alpha-L-rhamnosides.</text>
        <dbReference type="EC" id="3.2.1.40"/>
    </reaction>
</comment>
<dbReference type="GO" id="GO:0016787">
    <property type="term" value="F:hydrolase activity"/>
    <property type="evidence" value="ECO:0007669"/>
    <property type="project" value="UniProtKB-KW"/>
</dbReference>
<dbReference type="InterPro" id="IPR008928">
    <property type="entry name" value="6-hairpin_glycosidase_sf"/>
</dbReference>
<dbReference type="RefSeq" id="WP_378135711.1">
    <property type="nucleotide sequence ID" value="NZ_JBHSMI010000028.1"/>
</dbReference>
<proteinExistence type="predicted"/>
<evidence type="ECO:0000256" key="3">
    <source>
        <dbReference type="ARBA" id="ARBA00022801"/>
    </source>
</evidence>
<dbReference type="PANTHER" id="PTHR33307:SF6">
    <property type="entry name" value="ALPHA-RHAMNOSIDASE (EUROFUNG)-RELATED"/>
    <property type="match status" value="1"/>
</dbReference>
<feature type="domain" description="Alpha-L-rhamnosidase C-terminal" evidence="7">
    <location>
        <begin position="773"/>
        <end position="849"/>
    </location>
</feature>